<dbReference type="AlphaFoldDB" id="A0A7S1FJI3"/>
<proteinExistence type="predicted"/>
<evidence type="ECO:0000313" key="3">
    <source>
        <dbReference type="EMBL" id="CAD8869952.1"/>
    </source>
</evidence>
<evidence type="ECO:0000256" key="1">
    <source>
        <dbReference type="SAM" id="Coils"/>
    </source>
</evidence>
<reference evidence="3" key="1">
    <citation type="submission" date="2021-01" db="EMBL/GenBank/DDBJ databases">
        <authorList>
            <person name="Corre E."/>
            <person name="Pelletier E."/>
            <person name="Niang G."/>
            <person name="Scheremetjew M."/>
            <person name="Finn R."/>
            <person name="Kale V."/>
            <person name="Holt S."/>
            <person name="Cochrane G."/>
            <person name="Meng A."/>
            <person name="Brown T."/>
            <person name="Cohen L."/>
        </authorList>
    </citation>
    <scope>NUCLEOTIDE SEQUENCE</scope>
</reference>
<feature type="region of interest" description="Disordered" evidence="2">
    <location>
        <begin position="27"/>
        <end position="104"/>
    </location>
</feature>
<feature type="compositionally biased region" description="Polar residues" evidence="2">
    <location>
        <begin position="56"/>
        <end position="66"/>
    </location>
</feature>
<organism evidence="3">
    <name type="scientific">Noctiluca scintillans</name>
    <name type="common">Sea sparkle</name>
    <name type="synonym">Red tide dinoflagellate</name>
    <dbReference type="NCBI Taxonomy" id="2966"/>
    <lineage>
        <taxon>Eukaryota</taxon>
        <taxon>Sar</taxon>
        <taxon>Alveolata</taxon>
        <taxon>Dinophyceae</taxon>
        <taxon>Noctilucales</taxon>
        <taxon>Noctilucaceae</taxon>
        <taxon>Noctiluca</taxon>
    </lineage>
</organism>
<dbReference type="EMBL" id="HBFQ01062552">
    <property type="protein sequence ID" value="CAD8869952.1"/>
    <property type="molecule type" value="Transcribed_RNA"/>
</dbReference>
<name>A0A7S1FJI3_NOCSC</name>
<protein>
    <submittedName>
        <fullName evidence="3">Uncharacterized protein</fullName>
    </submittedName>
</protein>
<accession>A0A7S1FJI3</accession>
<keyword evidence="1" id="KW-0175">Coiled coil</keyword>
<sequence length="524" mass="57447">MEPTQELFEKLRKRMVAVEGKDARLNVRRPSACSTPPRSPPNRIRAPQLVSVSPPGRQQSQSSTCRPSRVRVPDWVNDSADHEGTSRPSMLPWNPGQQAADSRKAACSRRTTDLLQILRAVEMERDAAREQAARVELQAGKRKTDLRGEAALLRTQAQAMRAQLCERQREAASLQVEMDSTLLREMELSRRPSTADVHVNALLSIRQLAQKLQEQTAVNNELHAHVRGLTVELERQSGDCSRLGEQVKCCKLEEESLSDRLTGVESQLAEQRSMNEAASMAVVEDLLSDQGHVSQQAPHVDSVALSTSTSGKSSIAESEEDLDLSYDLMDLCNKMSVGRAMRLAKAAGAALSPDDVQEESFSTSSTMATHEPTGESCGDEFTQEIADLQDALAVLQKASAMHEETVTDAFDTPIHDLHEVLRQLQPGLEQSEQDEGLESFEAPLASLLGTLPLLGASGPSVGDLDHEKEVCGEITPDCDEETPDNATGARERTPLVTPLTFSWNAAVSSHSFIRNKYGRSLLER</sequence>
<gene>
    <name evidence="3" type="ORF">NSCI0253_LOCUS44309</name>
</gene>
<feature type="coiled-coil region" evidence="1">
    <location>
        <begin position="378"/>
        <end position="405"/>
    </location>
</feature>
<evidence type="ECO:0000256" key="2">
    <source>
        <dbReference type="SAM" id="MobiDB-lite"/>
    </source>
</evidence>